<feature type="compositionally biased region" description="Acidic residues" evidence="1">
    <location>
        <begin position="277"/>
        <end position="289"/>
    </location>
</feature>
<feature type="compositionally biased region" description="Basic and acidic residues" evidence="1">
    <location>
        <begin position="318"/>
        <end position="329"/>
    </location>
</feature>
<feature type="region of interest" description="Disordered" evidence="1">
    <location>
        <begin position="115"/>
        <end position="212"/>
    </location>
</feature>
<dbReference type="EMBL" id="JH930477">
    <property type="protein sequence ID" value="EKM51065.1"/>
    <property type="molecule type" value="Genomic_DNA"/>
</dbReference>
<evidence type="ECO:0000313" key="3">
    <source>
        <dbReference type="Proteomes" id="UP000008370"/>
    </source>
</evidence>
<proteinExistence type="predicted"/>
<feature type="region of interest" description="Disordered" evidence="1">
    <location>
        <begin position="1"/>
        <end position="27"/>
    </location>
</feature>
<feature type="compositionally biased region" description="Basic and acidic residues" evidence="1">
    <location>
        <begin position="158"/>
        <end position="182"/>
    </location>
</feature>
<evidence type="ECO:0000313" key="2">
    <source>
        <dbReference type="EMBL" id="EKM51065.1"/>
    </source>
</evidence>
<dbReference type="HOGENOM" id="CLU_055486_0_0_1"/>
<organism evidence="2 3">
    <name type="scientific">Phanerochaete carnosa (strain HHB-10118-sp)</name>
    <name type="common">White-rot fungus</name>
    <name type="synonym">Peniophora carnosa</name>
    <dbReference type="NCBI Taxonomy" id="650164"/>
    <lineage>
        <taxon>Eukaryota</taxon>
        <taxon>Fungi</taxon>
        <taxon>Dikarya</taxon>
        <taxon>Basidiomycota</taxon>
        <taxon>Agaricomycotina</taxon>
        <taxon>Agaricomycetes</taxon>
        <taxon>Polyporales</taxon>
        <taxon>Phanerochaetaceae</taxon>
        <taxon>Phanerochaete</taxon>
    </lineage>
</organism>
<dbReference type="GeneID" id="18908123"/>
<protein>
    <submittedName>
        <fullName evidence="2">Uncharacterized protein</fullName>
    </submittedName>
</protein>
<dbReference type="AlphaFoldDB" id="K5VW59"/>
<sequence>MPKRKAELHKRDKRRERAPQEPAEPDPALFIQAHEADIIRGPRGHAAALALEVRTVDGQLVQGEGLIQWKGTADAPYRELGEDEDVAEVKDDEDRKAVWVDRYDARLLLNALPESTRAHSPSSASPTGWSDLPSDTEDTFFLSPSEVEDHQRNKRRRAIEQGRESRLRALRESEGDSGHAPEDEWGGSDEDPEESQRELMRRTASHVLSSPNPAQLEMRILANHGADPRFAFLRGRWAQAWRLEKGRIRAQQEEEKRKKEEAEKDRAGLGGLTGYGDSDDNEDVDESAEALDGSAGAGRAQAESEGVSVQNANSAVMEARRARAREWAAQRRAAAARDIQQQNTAS</sequence>
<feature type="compositionally biased region" description="Acidic residues" evidence="1">
    <location>
        <begin position="183"/>
        <end position="193"/>
    </location>
</feature>
<feature type="compositionally biased region" description="Polar residues" evidence="1">
    <location>
        <begin position="118"/>
        <end position="128"/>
    </location>
</feature>
<feature type="compositionally biased region" description="Basic and acidic residues" evidence="1">
    <location>
        <begin position="247"/>
        <end position="267"/>
    </location>
</feature>
<dbReference type="RefSeq" id="XP_007400223.1">
    <property type="nucleotide sequence ID" value="XM_007400161.1"/>
</dbReference>
<dbReference type="InParanoid" id="K5VW59"/>
<keyword evidence="3" id="KW-1185">Reference proteome</keyword>
<feature type="region of interest" description="Disordered" evidence="1">
    <location>
        <begin position="247"/>
        <end position="346"/>
    </location>
</feature>
<dbReference type="Proteomes" id="UP000008370">
    <property type="component" value="Unassembled WGS sequence"/>
</dbReference>
<feature type="compositionally biased region" description="Basic residues" evidence="1">
    <location>
        <begin position="1"/>
        <end position="16"/>
    </location>
</feature>
<name>K5VW59_PHACS</name>
<dbReference type="KEGG" id="pco:PHACADRAFT_128787"/>
<evidence type="ECO:0000256" key="1">
    <source>
        <dbReference type="SAM" id="MobiDB-lite"/>
    </source>
</evidence>
<reference evidence="2 3" key="1">
    <citation type="journal article" date="2012" name="BMC Genomics">
        <title>Comparative genomics of the white-rot fungi, Phanerochaete carnosa and P. chrysosporium, to elucidate the genetic basis of the distinct wood types they colonize.</title>
        <authorList>
            <person name="Suzuki H."/>
            <person name="MacDonald J."/>
            <person name="Syed K."/>
            <person name="Salamov A."/>
            <person name="Hori C."/>
            <person name="Aerts A."/>
            <person name="Henrissat B."/>
            <person name="Wiebenga A."/>
            <person name="vanKuyk P.A."/>
            <person name="Barry K."/>
            <person name="Lindquist E."/>
            <person name="LaButti K."/>
            <person name="Lapidus A."/>
            <person name="Lucas S."/>
            <person name="Coutinho P."/>
            <person name="Gong Y."/>
            <person name="Samejima M."/>
            <person name="Mahadevan R."/>
            <person name="Abou-Zaid M."/>
            <person name="de Vries R.P."/>
            <person name="Igarashi K."/>
            <person name="Yadav J.S."/>
            <person name="Grigoriev I.V."/>
            <person name="Master E.R."/>
        </authorList>
    </citation>
    <scope>NUCLEOTIDE SEQUENCE [LARGE SCALE GENOMIC DNA]</scope>
    <source>
        <strain evidence="2 3">HHB-10118-sp</strain>
    </source>
</reference>
<accession>K5VW59</accession>
<gene>
    <name evidence="2" type="ORF">PHACADRAFT_128787</name>
</gene>
<dbReference type="OrthoDB" id="2552978at2759"/>